<reference evidence="2" key="1">
    <citation type="journal article" date="2012" name="Science">
        <title>Fermentation, hydrogen, and sulfur metabolism in multiple uncultivated bacterial phyla.</title>
        <authorList>
            <person name="Wrighton K.C."/>
            <person name="Thomas B.C."/>
            <person name="Sharon I."/>
            <person name="Miller C.S."/>
            <person name="Castelle C.J."/>
            <person name="VerBerkmoes N.C."/>
            <person name="Wilkins M.J."/>
            <person name="Hettich R.L."/>
            <person name="Lipton M.S."/>
            <person name="Williams K.H."/>
            <person name="Long P.E."/>
            <person name="Banfield J.F."/>
        </authorList>
    </citation>
    <scope>NUCLEOTIDE SEQUENCE [LARGE SCALE GENOMIC DNA]</scope>
</reference>
<keyword evidence="1" id="KW-0472">Membrane</keyword>
<feature type="transmembrane region" description="Helical" evidence="1">
    <location>
        <begin position="17"/>
        <end position="41"/>
    </location>
</feature>
<protein>
    <submittedName>
        <fullName evidence="2">Uncharacterized protein</fullName>
    </submittedName>
</protein>
<sequence>MYEYTKYEKYVKRFWKIYIFTILFFISEYYIQVFLLFLTIFPYPPET</sequence>
<name>K1XVW2_9BACT</name>
<proteinExistence type="predicted"/>
<gene>
    <name evidence="2" type="ORF">ACD_78C00425G0003</name>
</gene>
<comment type="caution">
    <text evidence="2">The sequence shown here is derived from an EMBL/GenBank/DDBJ whole genome shotgun (WGS) entry which is preliminary data.</text>
</comment>
<dbReference type="AlphaFoldDB" id="K1XVW2"/>
<keyword evidence="1" id="KW-0812">Transmembrane</keyword>
<evidence type="ECO:0000313" key="2">
    <source>
        <dbReference type="EMBL" id="EKD29392.1"/>
    </source>
</evidence>
<dbReference type="EMBL" id="AMFJ01034425">
    <property type="protein sequence ID" value="EKD29392.1"/>
    <property type="molecule type" value="Genomic_DNA"/>
</dbReference>
<accession>K1XVW2</accession>
<keyword evidence="1" id="KW-1133">Transmembrane helix</keyword>
<organism evidence="2">
    <name type="scientific">uncultured bacterium</name>
    <name type="common">gcode 4</name>
    <dbReference type="NCBI Taxonomy" id="1234023"/>
    <lineage>
        <taxon>Bacteria</taxon>
        <taxon>environmental samples</taxon>
    </lineage>
</organism>
<evidence type="ECO:0000256" key="1">
    <source>
        <dbReference type="SAM" id="Phobius"/>
    </source>
</evidence>